<accession>A0A4Y7QH78</accession>
<keyword evidence="2" id="KW-1133">Transmembrane helix</keyword>
<dbReference type="AlphaFoldDB" id="A0A4Y7QH78"/>
<keyword evidence="3" id="KW-0732">Signal</keyword>
<evidence type="ECO:0000256" key="1">
    <source>
        <dbReference type="SAM" id="MobiDB-lite"/>
    </source>
</evidence>
<evidence type="ECO:0000313" key="4">
    <source>
        <dbReference type="EMBL" id="TDL26558.1"/>
    </source>
</evidence>
<feature type="chain" id="PRO_5021308921" description="Mid2 domain-containing protein" evidence="3">
    <location>
        <begin position="19"/>
        <end position="525"/>
    </location>
</feature>
<reference evidence="4 5" key="1">
    <citation type="submission" date="2018-06" db="EMBL/GenBank/DDBJ databases">
        <title>A transcriptomic atlas of mushroom development highlights an independent origin of complex multicellularity.</title>
        <authorList>
            <consortium name="DOE Joint Genome Institute"/>
            <person name="Krizsan K."/>
            <person name="Almasi E."/>
            <person name="Merenyi Z."/>
            <person name="Sahu N."/>
            <person name="Viragh M."/>
            <person name="Koszo T."/>
            <person name="Mondo S."/>
            <person name="Kiss B."/>
            <person name="Balint B."/>
            <person name="Kues U."/>
            <person name="Barry K."/>
            <person name="Hegedus J.C."/>
            <person name="Henrissat B."/>
            <person name="Johnson J."/>
            <person name="Lipzen A."/>
            <person name="Ohm R."/>
            <person name="Nagy I."/>
            <person name="Pangilinan J."/>
            <person name="Yan J."/>
            <person name="Xiong Y."/>
            <person name="Grigoriev I.V."/>
            <person name="Hibbett D.S."/>
            <person name="Nagy L.G."/>
        </authorList>
    </citation>
    <scope>NUCLEOTIDE SEQUENCE [LARGE SCALE GENOMIC DNA]</scope>
    <source>
        <strain evidence="4 5">SZMC22713</strain>
    </source>
</reference>
<feature type="compositionally biased region" description="Basic and acidic residues" evidence="1">
    <location>
        <begin position="476"/>
        <end position="487"/>
    </location>
</feature>
<proteinExistence type="predicted"/>
<sequence length="525" mass="56067">MLPLGLSVLLGFVIGSAGQTQQPLTFIWGFTTLTGSTINQCETVYLFAGDPQGGTLNDTIKPPFMFHAYAPQTPGNQTIIGTDPMSLNWTVPYPAGTQLLLSMVDSKGVQGGVSGVVTVADGPSSACIPTPITTTFAVTVNTTMLNTCDPLDITISGGTRPYSVVVVIANDTEFSVPLSPNVNRYTWYNRAAPGQQVLVTAWDVNGDYAIDSGFISTQGSNDTTCPGLVDGSVGDQFPILPVKRKHMSLAVIAGCAGGAATFIIASVLFYFCFWRRKDQDVDVHFDLDGGVKRGKTIRDVTPYYSIHANTGIAPDARYGPFQPLQQMDVDHFRPDENFPRPGANSQPVYTQIPLQSPAFASQLQHAYGHSSPPTSPPLSPPLSLSSGAQPSHAYDVHPIRQLSQESIRSDARLIYPRVASTTSSEPRSAGSGDVSYAAVPRDDASSYRSRPQGPSAGFGEQISPSSSSSNALRLGLEARRGNSRETIEPVVRYQDGGGFGDLPPAYAEQQRHASSSRSGPRDETQ</sequence>
<name>A0A4Y7QH78_9AGAM</name>
<feature type="signal peptide" evidence="3">
    <location>
        <begin position="1"/>
        <end position="18"/>
    </location>
</feature>
<evidence type="ECO:0008006" key="6">
    <source>
        <dbReference type="Google" id="ProtNLM"/>
    </source>
</evidence>
<evidence type="ECO:0000256" key="2">
    <source>
        <dbReference type="SAM" id="Phobius"/>
    </source>
</evidence>
<feature type="transmembrane region" description="Helical" evidence="2">
    <location>
        <begin position="247"/>
        <end position="271"/>
    </location>
</feature>
<keyword evidence="2" id="KW-0472">Membrane</keyword>
<dbReference type="VEuPathDB" id="FungiDB:BD410DRAFT_825708"/>
<dbReference type="EMBL" id="ML170161">
    <property type="protein sequence ID" value="TDL26558.1"/>
    <property type="molecule type" value="Genomic_DNA"/>
</dbReference>
<evidence type="ECO:0000256" key="3">
    <source>
        <dbReference type="SAM" id="SignalP"/>
    </source>
</evidence>
<dbReference type="OrthoDB" id="2527908at2759"/>
<keyword evidence="5" id="KW-1185">Reference proteome</keyword>
<evidence type="ECO:0000313" key="5">
    <source>
        <dbReference type="Proteomes" id="UP000294933"/>
    </source>
</evidence>
<dbReference type="Proteomes" id="UP000294933">
    <property type="component" value="Unassembled WGS sequence"/>
</dbReference>
<gene>
    <name evidence="4" type="ORF">BD410DRAFT_825708</name>
</gene>
<protein>
    <recommendedName>
        <fullName evidence="6">Mid2 domain-containing protein</fullName>
    </recommendedName>
</protein>
<organism evidence="4 5">
    <name type="scientific">Rickenella mellea</name>
    <dbReference type="NCBI Taxonomy" id="50990"/>
    <lineage>
        <taxon>Eukaryota</taxon>
        <taxon>Fungi</taxon>
        <taxon>Dikarya</taxon>
        <taxon>Basidiomycota</taxon>
        <taxon>Agaricomycotina</taxon>
        <taxon>Agaricomycetes</taxon>
        <taxon>Hymenochaetales</taxon>
        <taxon>Rickenellaceae</taxon>
        <taxon>Rickenella</taxon>
    </lineage>
</organism>
<keyword evidence="2" id="KW-0812">Transmembrane</keyword>
<feature type="region of interest" description="Disordered" evidence="1">
    <location>
        <begin position="363"/>
        <end position="391"/>
    </location>
</feature>
<feature type="region of interest" description="Disordered" evidence="1">
    <location>
        <begin position="419"/>
        <end position="525"/>
    </location>
</feature>